<dbReference type="Proteomes" id="UP000694867">
    <property type="component" value="Unplaced"/>
</dbReference>
<gene>
    <name evidence="3" type="primary">LOC114828245</name>
</gene>
<accession>A0AAJ7WHQ8</accession>
<dbReference type="RefSeq" id="XP_028967395.1">
    <property type="nucleotide sequence ID" value="XM_029111562.1"/>
</dbReference>
<feature type="region of interest" description="Disordered" evidence="1">
    <location>
        <begin position="17"/>
        <end position="107"/>
    </location>
</feature>
<organism evidence="2 3">
    <name type="scientific">Galendromus occidentalis</name>
    <name type="common">western predatory mite</name>
    <dbReference type="NCBI Taxonomy" id="34638"/>
    <lineage>
        <taxon>Eukaryota</taxon>
        <taxon>Metazoa</taxon>
        <taxon>Ecdysozoa</taxon>
        <taxon>Arthropoda</taxon>
        <taxon>Chelicerata</taxon>
        <taxon>Arachnida</taxon>
        <taxon>Acari</taxon>
        <taxon>Parasitiformes</taxon>
        <taxon>Mesostigmata</taxon>
        <taxon>Gamasina</taxon>
        <taxon>Phytoseioidea</taxon>
        <taxon>Phytoseiidae</taxon>
        <taxon>Typhlodrominae</taxon>
        <taxon>Galendromus</taxon>
    </lineage>
</organism>
<feature type="compositionally biased region" description="Basic and acidic residues" evidence="1">
    <location>
        <begin position="33"/>
        <end position="50"/>
    </location>
</feature>
<proteinExistence type="predicted"/>
<feature type="region of interest" description="Disordered" evidence="1">
    <location>
        <begin position="124"/>
        <end position="144"/>
    </location>
</feature>
<name>A0AAJ7WHQ8_9ACAR</name>
<feature type="compositionally biased region" description="Basic and acidic residues" evidence="1">
    <location>
        <begin position="57"/>
        <end position="71"/>
    </location>
</feature>
<keyword evidence="2" id="KW-1185">Reference proteome</keyword>
<feature type="compositionally biased region" description="Low complexity" evidence="1">
    <location>
        <begin position="129"/>
        <end position="140"/>
    </location>
</feature>
<evidence type="ECO:0000313" key="2">
    <source>
        <dbReference type="Proteomes" id="UP000694867"/>
    </source>
</evidence>
<sequence length="165" mass="18648">MARRRCAAVDRLLEKLRSEGQLEIRPVPRHGRRPGENRHNPYEAGVKRYEMTGMGIYRDDNLNEPRPDPPKKRSKYPKHRKSARRPNHSEIMPTEEQSLSEDCNDLGLTLPDLGVETDLEFHGPVEEASSSSTSSSKTSTNAETGYGSQYVCSLDFGFVNEEVTI</sequence>
<reference evidence="3" key="1">
    <citation type="submission" date="2025-08" db="UniProtKB">
        <authorList>
            <consortium name="RefSeq"/>
        </authorList>
    </citation>
    <scope>IDENTIFICATION</scope>
</reference>
<protein>
    <submittedName>
        <fullName evidence="3">Uncharacterized protein LOC114828245</fullName>
    </submittedName>
</protein>
<dbReference type="AlphaFoldDB" id="A0AAJ7WHQ8"/>
<dbReference type="KEGG" id="goe:114828245"/>
<feature type="compositionally biased region" description="Basic residues" evidence="1">
    <location>
        <begin position="72"/>
        <end position="86"/>
    </location>
</feature>
<evidence type="ECO:0000313" key="3">
    <source>
        <dbReference type="RefSeq" id="XP_028967395.1"/>
    </source>
</evidence>
<dbReference type="GeneID" id="114828245"/>
<evidence type="ECO:0000256" key="1">
    <source>
        <dbReference type="SAM" id="MobiDB-lite"/>
    </source>
</evidence>